<dbReference type="GO" id="GO:0000723">
    <property type="term" value="P:telomere maintenance"/>
    <property type="evidence" value="ECO:0007669"/>
    <property type="project" value="InterPro"/>
</dbReference>
<feature type="domain" description="DNA helicase Pif1-like DEAD-box helicase" evidence="3">
    <location>
        <begin position="873"/>
        <end position="939"/>
    </location>
</feature>
<feature type="compositionally biased region" description="Basic and acidic residues" evidence="2">
    <location>
        <begin position="667"/>
        <end position="683"/>
    </location>
</feature>
<dbReference type="GO" id="GO:0006310">
    <property type="term" value="P:DNA recombination"/>
    <property type="evidence" value="ECO:0007669"/>
    <property type="project" value="UniProtKB-KW"/>
</dbReference>
<sequence length="951" mass="105652">MVPHTSTAEDEIRSGHYVPPAERGQPDEPIRDANDVIASLEDRYTDTSHLEAESSARLGGIRSHEDDPEEMHPRQIHEEICEITSTGLVNIEPNPEHTPEERLRVLRQATVISGRRYRGRKPRGLHAGASLASNSTEPFIICRRGEEFADSNDPDFFPKAFPCLFPWGRGGPKVLHNEDEREADLEGEEDEPAAEELLKQFQAHISNVQHVVRDPVSSAKFFHREMDLYFKHLVSVGEDSVFGKVSCYFGCVETNERGALHLHGFLWLDANAELPNLLEDMADPSKAAYAEQVCEYIDSVFSECGDEGKAKQYRKWESRAVFNNIQHITQDMNKFAENYDNEANLVACRCQMHSCGATCTKYSINDKGSGKCQHLCRFKAPWAQWPKTEITPSGLLKVRRNHSRINRYCPALAVAMRHNTDATFLLTNSASLSMLYYATNYSTKLDTPLWRRAALMLNTTDGLADEGDNAPAARNDGTAKTAQTNNKTRQFFSRLANQIFTSREISSVEVCSSLLRYKNYYCNERKWKTVALNALYWVLFRQWGHLRDAAGPEMQRNAAPEVVSFSSSGQYLPHLEAYKHRGPILEHLCFYEYAAMVNVKPQGPRSRVNNPKFIHFASTLPSRELWIQELYPTLEQAVPVMSGYLDYNPQGTEEGFYQSAEDAKRDAKLWDSRSEGDQGREFDPVDDELDTGTAWQPNTTNLRHAFHDAIHELKSEVSVVKNSPGIQGLLKSLDDQDFSNMASDSDGDGNDDTDSEDNPGQNFACHTPLVIAKRDLSSTKAAQDRLHKERMIAIEGDDIAPGPSRNSAGTGFDDDMDNSSSLADPTPPRTWVGIAPSDSFMRAGAVISGDRTLNRMQRIALGLVCEALDRQGTSASQQHLQYIGGGGGTGKSWLIDSLREVFAAKGASSRLVITATSGTAAAGIGGTTIHSAVGLTFKDQDGVSSDTTMTA</sequence>
<feature type="region of interest" description="Disordered" evidence="2">
    <location>
        <begin position="46"/>
        <end position="72"/>
    </location>
</feature>
<feature type="non-terminal residue" evidence="5">
    <location>
        <position position="951"/>
    </location>
</feature>
<dbReference type="Gene3D" id="3.40.50.300">
    <property type="entry name" value="P-loop containing nucleotide triphosphate hydrolases"/>
    <property type="match status" value="1"/>
</dbReference>
<dbReference type="InterPro" id="IPR010285">
    <property type="entry name" value="DNA_helicase_pif1-like_DEAD"/>
</dbReference>
<reference evidence="5" key="1">
    <citation type="journal article" date="2020" name="Phytopathology">
        <title>Genome Sequence Resources of Colletotrichum truncatum, C. plurivorum, C. musicola, and C. sojae: Four Species Pathogenic to Soybean (Glycine max).</title>
        <authorList>
            <person name="Rogerio F."/>
            <person name="Boufleur T.R."/>
            <person name="Ciampi-Guillardi M."/>
            <person name="Sukno S.A."/>
            <person name="Thon M.R."/>
            <person name="Massola Junior N.S."/>
            <person name="Baroncelli R."/>
        </authorList>
    </citation>
    <scope>NUCLEOTIDE SEQUENCE</scope>
    <source>
        <strain evidence="5">LFN00145</strain>
    </source>
</reference>
<protein>
    <recommendedName>
        <fullName evidence="1">ATP-dependent DNA helicase</fullName>
        <ecNumber evidence="1">5.6.2.3</ecNumber>
    </recommendedName>
</protein>
<organism evidence="5 6">
    <name type="scientific">Colletotrichum plurivorum</name>
    <dbReference type="NCBI Taxonomy" id="2175906"/>
    <lineage>
        <taxon>Eukaryota</taxon>
        <taxon>Fungi</taxon>
        <taxon>Dikarya</taxon>
        <taxon>Ascomycota</taxon>
        <taxon>Pezizomycotina</taxon>
        <taxon>Sordariomycetes</taxon>
        <taxon>Hypocreomycetidae</taxon>
        <taxon>Glomerellales</taxon>
        <taxon>Glomerellaceae</taxon>
        <taxon>Colletotrichum</taxon>
        <taxon>Colletotrichum orchidearum species complex</taxon>
    </lineage>
</organism>
<feature type="region of interest" description="Disordered" evidence="2">
    <location>
        <begin position="667"/>
        <end position="696"/>
    </location>
</feature>
<feature type="domain" description="Helitron helicase-like" evidence="4">
    <location>
        <begin position="195"/>
        <end position="265"/>
    </location>
</feature>
<keyword evidence="1" id="KW-0227">DNA damage</keyword>
<comment type="cofactor">
    <cofactor evidence="1">
        <name>Mg(2+)</name>
        <dbReference type="ChEBI" id="CHEBI:18420"/>
    </cofactor>
</comment>
<dbReference type="GO" id="GO:0005524">
    <property type="term" value="F:ATP binding"/>
    <property type="evidence" value="ECO:0007669"/>
    <property type="project" value="UniProtKB-KW"/>
</dbReference>
<dbReference type="GO" id="GO:0043139">
    <property type="term" value="F:5'-3' DNA helicase activity"/>
    <property type="evidence" value="ECO:0007669"/>
    <property type="project" value="UniProtKB-EC"/>
</dbReference>
<evidence type="ECO:0000259" key="3">
    <source>
        <dbReference type="Pfam" id="PF05970"/>
    </source>
</evidence>
<dbReference type="Proteomes" id="UP000654918">
    <property type="component" value="Unassembled WGS sequence"/>
</dbReference>
<comment type="similarity">
    <text evidence="1">Belongs to the helicase family.</text>
</comment>
<dbReference type="InterPro" id="IPR025476">
    <property type="entry name" value="Helitron_helicase-like"/>
</dbReference>
<dbReference type="EC" id="5.6.2.3" evidence="1"/>
<dbReference type="InterPro" id="IPR027417">
    <property type="entry name" value="P-loop_NTPase"/>
</dbReference>
<feature type="compositionally biased region" description="Acidic residues" evidence="2">
    <location>
        <begin position="745"/>
        <end position="757"/>
    </location>
</feature>
<dbReference type="GO" id="GO:0016787">
    <property type="term" value="F:hydrolase activity"/>
    <property type="evidence" value="ECO:0007669"/>
    <property type="project" value="UniProtKB-KW"/>
</dbReference>
<gene>
    <name evidence="5" type="ORF">CPLU01_15849</name>
</gene>
<keyword evidence="1" id="KW-0067">ATP-binding</keyword>
<accession>A0A8H6J5M1</accession>
<feature type="region of interest" description="Disordered" evidence="2">
    <location>
        <begin position="1"/>
        <end position="32"/>
    </location>
</feature>
<dbReference type="AlphaFoldDB" id="A0A8H6J5M1"/>
<evidence type="ECO:0000313" key="6">
    <source>
        <dbReference type="Proteomes" id="UP000654918"/>
    </source>
</evidence>
<keyword evidence="1" id="KW-0378">Hydrolase</keyword>
<comment type="catalytic activity">
    <reaction evidence="1">
        <text>ATP + H2O = ADP + phosphate + H(+)</text>
        <dbReference type="Rhea" id="RHEA:13065"/>
        <dbReference type="ChEBI" id="CHEBI:15377"/>
        <dbReference type="ChEBI" id="CHEBI:15378"/>
        <dbReference type="ChEBI" id="CHEBI:30616"/>
        <dbReference type="ChEBI" id="CHEBI:43474"/>
        <dbReference type="ChEBI" id="CHEBI:456216"/>
        <dbReference type="EC" id="5.6.2.3"/>
    </reaction>
</comment>
<dbReference type="Pfam" id="PF14214">
    <property type="entry name" value="Helitron_like_N"/>
    <property type="match status" value="1"/>
</dbReference>
<feature type="region of interest" description="Disordered" evidence="2">
    <location>
        <begin position="793"/>
        <end position="829"/>
    </location>
</feature>
<keyword evidence="1" id="KW-0234">DNA repair</keyword>
<keyword evidence="1" id="KW-0347">Helicase</keyword>
<evidence type="ECO:0000256" key="2">
    <source>
        <dbReference type="SAM" id="MobiDB-lite"/>
    </source>
</evidence>
<name>A0A8H6J5M1_9PEZI</name>
<evidence type="ECO:0000313" key="5">
    <source>
        <dbReference type="EMBL" id="KAF6806949.1"/>
    </source>
</evidence>
<evidence type="ECO:0000256" key="1">
    <source>
        <dbReference type="RuleBase" id="RU363044"/>
    </source>
</evidence>
<comment type="caution">
    <text evidence="5">The sequence shown here is derived from an EMBL/GenBank/DDBJ whole genome shotgun (WGS) entry which is preliminary data.</text>
</comment>
<dbReference type="GO" id="GO:0006281">
    <property type="term" value="P:DNA repair"/>
    <property type="evidence" value="ECO:0007669"/>
    <property type="project" value="UniProtKB-KW"/>
</dbReference>
<feature type="region of interest" description="Disordered" evidence="2">
    <location>
        <begin position="728"/>
        <end position="764"/>
    </location>
</feature>
<evidence type="ECO:0000259" key="4">
    <source>
        <dbReference type="Pfam" id="PF14214"/>
    </source>
</evidence>
<dbReference type="EMBL" id="WIGO01000657">
    <property type="protein sequence ID" value="KAF6806949.1"/>
    <property type="molecule type" value="Genomic_DNA"/>
</dbReference>
<keyword evidence="6" id="KW-1185">Reference proteome</keyword>
<proteinExistence type="inferred from homology"/>
<keyword evidence="1" id="KW-0233">DNA recombination</keyword>
<dbReference type="Pfam" id="PF05970">
    <property type="entry name" value="PIF1"/>
    <property type="match status" value="1"/>
</dbReference>
<keyword evidence="1" id="KW-0547">Nucleotide-binding</keyword>
<feature type="compositionally biased region" description="Basic and acidic residues" evidence="2">
    <location>
        <begin position="62"/>
        <end position="72"/>
    </location>
</feature>